<dbReference type="GeneID" id="36538656"/>
<dbReference type="OMA" id="DGHWPQD"/>
<comment type="caution">
    <text evidence="2">The sequence shown here is derived from an EMBL/GenBank/DDBJ whole genome shotgun (WGS) entry which is preliminary data.</text>
</comment>
<evidence type="ECO:0000313" key="2">
    <source>
        <dbReference type="EMBL" id="PKX91113.1"/>
    </source>
</evidence>
<dbReference type="RefSeq" id="XP_024679708.1">
    <property type="nucleotide sequence ID" value="XM_024831319.1"/>
</dbReference>
<keyword evidence="2" id="KW-0378">Hydrolase</keyword>
<feature type="chain" id="PRO_5014168206" evidence="1">
    <location>
        <begin position="20"/>
        <end position="464"/>
    </location>
</feature>
<dbReference type="OrthoDB" id="1046782at2759"/>
<sequence>MELWTLLGLLAATSHVVNAINFTQETWTNDIFAAQAAHIDAFALNLGYGLHNYELILNDAFTVAHRHNFKMFLSFDMGQGSQWPADEIVQVIDNYATGSAYYKHHDDKPLVSTFEGGQSADVWNDVRHNAQSDFFFIPDWSSLGVEAASSSPIIDGLMSWHAWPAGAHDINTTLDEEYVAALDGRPYIMPVSPWFYTNLPVFHKNWAWRGDDLWFDRWQQVLELEPEYVEIITWNDYGESHYIGPMHEDDLGIFAVGDAPFNYAEGMPHDGWRAFLPYVIDLYKSGGKNASFDKEGVVSWYRLNPGSACMSGKTTPGQLSVEGTNTTSPKTVMQDRIFYSALLESAADVTVSIGGASKTGIWADTPSGQKGLYHGSVPIDGMTGEVEVTLSRSGEQIAQMKGEAITTDCRKNHGYNNWNAWVGSAMGEKNVTSEKTSFDDKKNDSQRSRPAMTLLLGLVLLALV</sequence>
<dbReference type="STRING" id="1392255.A0A2I1C0K5"/>
<dbReference type="GO" id="GO:0051118">
    <property type="term" value="F:glucan endo-1,3-alpha-glucosidase activity"/>
    <property type="evidence" value="ECO:0007669"/>
    <property type="project" value="InterPro"/>
</dbReference>
<dbReference type="InterPro" id="IPR051130">
    <property type="entry name" value="Mito_struct-func_regulator"/>
</dbReference>
<keyword evidence="1" id="KW-0732">Signal</keyword>
<evidence type="ECO:0000313" key="3">
    <source>
        <dbReference type="Proteomes" id="UP000234474"/>
    </source>
</evidence>
<dbReference type="VEuPathDB" id="FungiDB:P174DRAFT_506671"/>
<proteinExistence type="predicted"/>
<gene>
    <name evidence="2" type="ORF">P174DRAFT_506671</name>
</gene>
<evidence type="ECO:0000256" key="1">
    <source>
        <dbReference type="SAM" id="SignalP"/>
    </source>
</evidence>
<name>A0A2I1C0K5_ASPN1</name>
<organism evidence="2 3">
    <name type="scientific">Aspergillus novofumigatus (strain IBT 16806)</name>
    <dbReference type="NCBI Taxonomy" id="1392255"/>
    <lineage>
        <taxon>Eukaryota</taxon>
        <taxon>Fungi</taxon>
        <taxon>Dikarya</taxon>
        <taxon>Ascomycota</taxon>
        <taxon>Pezizomycotina</taxon>
        <taxon>Eurotiomycetes</taxon>
        <taxon>Eurotiomycetidae</taxon>
        <taxon>Eurotiales</taxon>
        <taxon>Aspergillaceae</taxon>
        <taxon>Aspergillus</taxon>
        <taxon>Aspergillus subgen. Fumigati</taxon>
    </lineage>
</organism>
<dbReference type="Proteomes" id="UP000234474">
    <property type="component" value="Unassembled WGS sequence"/>
</dbReference>
<dbReference type="CDD" id="cd11577">
    <property type="entry name" value="GH71"/>
    <property type="match status" value="1"/>
</dbReference>
<reference evidence="3" key="1">
    <citation type="journal article" date="2018" name="Proc. Natl. Acad. Sci. U.S.A.">
        <title>Linking secondary metabolites to gene clusters through genome sequencing of six diverse Aspergillus species.</title>
        <authorList>
            <person name="Kaerboelling I."/>
            <person name="Vesth T.C."/>
            <person name="Frisvad J.C."/>
            <person name="Nybo J.L."/>
            <person name="Theobald S."/>
            <person name="Kuo A."/>
            <person name="Bowyer P."/>
            <person name="Matsuda Y."/>
            <person name="Mondo S."/>
            <person name="Lyhne E.K."/>
            <person name="Kogle M.E."/>
            <person name="Clum A."/>
            <person name="Lipzen A."/>
            <person name="Salamov A."/>
            <person name="Ngan C.Y."/>
            <person name="Daum C."/>
            <person name="Chiniquy J."/>
            <person name="Barry K."/>
            <person name="LaButti K."/>
            <person name="Haridas S."/>
            <person name="Simmons B.A."/>
            <person name="Magnuson J.K."/>
            <person name="Mortensen U.H."/>
            <person name="Larsen T.O."/>
            <person name="Grigoriev I.V."/>
            <person name="Baker S.E."/>
            <person name="Andersen M.R."/>
        </authorList>
    </citation>
    <scope>NUCLEOTIDE SEQUENCE [LARGE SCALE GENOMIC DNA]</scope>
    <source>
        <strain evidence="3">IBT 16806</strain>
    </source>
</reference>
<feature type="signal peptide" evidence="1">
    <location>
        <begin position="1"/>
        <end position="19"/>
    </location>
</feature>
<dbReference type="PANTHER" id="PTHR43173:SF33">
    <property type="entry name" value="ASCUS WALL ENDO-1,3-ALPHA-GLUCANASE-RELATED"/>
    <property type="match status" value="1"/>
</dbReference>
<dbReference type="InterPro" id="IPR005197">
    <property type="entry name" value="Glyco_hydro_71"/>
</dbReference>
<dbReference type="AlphaFoldDB" id="A0A2I1C0K5"/>
<dbReference type="Pfam" id="PF03659">
    <property type="entry name" value="Glyco_hydro_71"/>
    <property type="match status" value="1"/>
</dbReference>
<accession>A0A2I1C0K5</accession>
<dbReference type="PANTHER" id="PTHR43173">
    <property type="entry name" value="ABC1 FAMILY PROTEIN"/>
    <property type="match status" value="1"/>
</dbReference>
<keyword evidence="3" id="KW-1185">Reference proteome</keyword>
<protein>
    <submittedName>
        <fullName evidence="2">Glycosyl hydrolase family 71 protein</fullName>
    </submittedName>
</protein>
<dbReference type="Gene3D" id="3.20.20.80">
    <property type="entry name" value="Glycosidases"/>
    <property type="match status" value="1"/>
</dbReference>
<dbReference type="EMBL" id="MSZS01000007">
    <property type="protein sequence ID" value="PKX91113.1"/>
    <property type="molecule type" value="Genomic_DNA"/>
</dbReference>